<keyword evidence="1" id="KW-1133">Transmembrane helix</keyword>
<feature type="transmembrane region" description="Helical" evidence="1">
    <location>
        <begin position="261"/>
        <end position="281"/>
    </location>
</feature>
<keyword evidence="1" id="KW-0812">Transmembrane</keyword>
<dbReference type="EMBL" id="JALLAZ020000257">
    <property type="protein sequence ID" value="KAL3799386.1"/>
    <property type="molecule type" value="Genomic_DNA"/>
</dbReference>
<evidence type="ECO:0000313" key="3">
    <source>
        <dbReference type="EMBL" id="KAL3799386.1"/>
    </source>
</evidence>
<gene>
    <name evidence="3" type="ORF">ACHAW5_010388</name>
</gene>
<keyword evidence="4" id="KW-1185">Reference proteome</keyword>
<sequence length="475" mass="51226">MMSSIVRSTVILLAVRIFCADSLTLPYNFIGGNAVGSSAFCMIDYGTNLMNPQTVKIPKTLPLATAHAGGNVDPPTTNYVAPPLIDWNLVATTQASNAAASFVAISRMILVIIGAYRSKIVIQGEEVAMTPSPTILTRSALDACSASHVDALCKEDKGSSAFEETILRSLGGADTNRMRSQTLEITRTRTLEDIYARGDNALALGNEGECALALAFEETISRLEETTCKAAYKILTYLDQDTIKPWSDPNLTHVAEGIEDFLLTLVLHAAVLFAVICMMIYKITGATCLSKIIVSVRGMMAIQPSTLLTFFTVVACFSGHAHAKEEFEAPCYGSYGLPATYLDGSTYPFINGTIDQAGDGWGENIVGWNGAEYRNTSFVQVYLYVSGDQPGNGQKALAGRAFVGYGFPYLCVAAYLDYDTDGNTTCTVEDSTESAYVNYNNNQNNPNPKLTSETPGANFRYVRYSAGTFGRVIGK</sequence>
<feature type="signal peptide" evidence="2">
    <location>
        <begin position="1"/>
        <end position="20"/>
    </location>
</feature>
<evidence type="ECO:0000256" key="1">
    <source>
        <dbReference type="SAM" id="Phobius"/>
    </source>
</evidence>
<protein>
    <submittedName>
        <fullName evidence="3">Uncharacterized protein</fullName>
    </submittedName>
</protein>
<evidence type="ECO:0000313" key="4">
    <source>
        <dbReference type="Proteomes" id="UP001530315"/>
    </source>
</evidence>
<accession>A0ABD3QIP1</accession>
<reference evidence="3 4" key="1">
    <citation type="submission" date="2024-10" db="EMBL/GenBank/DDBJ databases">
        <title>Updated reference genomes for cyclostephanoid diatoms.</title>
        <authorList>
            <person name="Roberts W.R."/>
            <person name="Alverson A.J."/>
        </authorList>
    </citation>
    <scope>NUCLEOTIDE SEQUENCE [LARGE SCALE GENOMIC DNA]</scope>
    <source>
        <strain evidence="3 4">AJA276-08</strain>
    </source>
</reference>
<keyword evidence="1" id="KW-0472">Membrane</keyword>
<feature type="transmembrane region" description="Helical" evidence="1">
    <location>
        <begin position="301"/>
        <end position="321"/>
    </location>
</feature>
<dbReference type="Proteomes" id="UP001530315">
    <property type="component" value="Unassembled WGS sequence"/>
</dbReference>
<feature type="chain" id="PRO_5044839056" evidence="2">
    <location>
        <begin position="21"/>
        <end position="475"/>
    </location>
</feature>
<proteinExistence type="predicted"/>
<keyword evidence="2" id="KW-0732">Signal</keyword>
<organism evidence="3 4">
    <name type="scientific">Stephanodiscus triporus</name>
    <dbReference type="NCBI Taxonomy" id="2934178"/>
    <lineage>
        <taxon>Eukaryota</taxon>
        <taxon>Sar</taxon>
        <taxon>Stramenopiles</taxon>
        <taxon>Ochrophyta</taxon>
        <taxon>Bacillariophyta</taxon>
        <taxon>Coscinodiscophyceae</taxon>
        <taxon>Thalassiosirophycidae</taxon>
        <taxon>Stephanodiscales</taxon>
        <taxon>Stephanodiscaceae</taxon>
        <taxon>Stephanodiscus</taxon>
    </lineage>
</organism>
<dbReference type="AlphaFoldDB" id="A0ABD3QIP1"/>
<name>A0ABD3QIP1_9STRA</name>
<comment type="caution">
    <text evidence="3">The sequence shown here is derived from an EMBL/GenBank/DDBJ whole genome shotgun (WGS) entry which is preliminary data.</text>
</comment>
<evidence type="ECO:0000256" key="2">
    <source>
        <dbReference type="SAM" id="SignalP"/>
    </source>
</evidence>